<dbReference type="SUPFAM" id="SSF53098">
    <property type="entry name" value="Ribonuclease H-like"/>
    <property type="match status" value="1"/>
</dbReference>
<evidence type="ECO:0000259" key="1">
    <source>
        <dbReference type="Pfam" id="PF13456"/>
    </source>
</evidence>
<comment type="caution">
    <text evidence="3">The sequence shown here is derived from an EMBL/GenBank/DDBJ whole genome shotgun (WGS) entry which is preliminary data.</text>
</comment>
<dbReference type="EMBL" id="ASHM01019441">
    <property type="protein sequence ID" value="PNY00873.1"/>
    <property type="molecule type" value="Genomic_DNA"/>
</dbReference>
<evidence type="ECO:0000313" key="3">
    <source>
        <dbReference type="EMBL" id="PNY00873.1"/>
    </source>
</evidence>
<gene>
    <name evidence="3" type="ORF">L195_g024160</name>
</gene>
<feature type="domain" description="Reverse transcriptase zinc-binding" evidence="2">
    <location>
        <begin position="95"/>
        <end position="170"/>
    </location>
</feature>
<dbReference type="InterPro" id="IPR012337">
    <property type="entry name" value="RNaseH-like_sf"/>
</dbReference>
<evidence type="ECO:0000259" key="2">
    <source>
        <dbReference type="Pfam" id="PF13966"/>
    </source>
</evidence>
<dbReference type="GO" id="GO:0004523">
    <property type="term" value="F:RNA-DNA hybrid ribonuclease activity"/>
    <property type="evidence" value="ECO:0007669"/>
    <property type="project" value="InterPro"/>
</dbReference>
<dbReference type="InterPro" id="IPR026960">
    <property type="entry name" value="RVT-Znf"/>
</dbReference>
<dbReference type="CDD" id="cd06222">
    <property type="entry name" value="RNase_H_like"/>
    <property type="match status" value="1"/>
</dbReference>
<dbReference type="InterPro" id="IPR036397">
    <property type="entry name" value="RNaseH_sf"/>
</dbReference>
<proteinExistence type="predicted"/>
<protein>
    <submittedName>
        <fullName evidence="3">Ribonuclease H</fullName>
    </submittedName>
</protein>
<dbReference type="GO" id="GO:0003676">
    <property type="term" value="F:nucleic acid binding"/>
    <property type="evidence" value="ECO:0007669"/>
    <property type="project" value="InterPro"/>
</dbReference>
<accession>A0A2K3NCX4</accession>
<dbReference type="PANTHER" id="PTHR47074">
    <property type="entry name" value="BNAC02G40300D PROTEIN"/>
    <property type="match status" value="1"/>
</dbReference>
<dbReference type="InterPro" id="IPR044730">
    <property type="entry name" value="RNase_H-like_dom_plant"/>
</dbReference>
<dbReference type="Pfam" id="PF13966">
    <property type="entry name" value="zf-RVT"/>
    <property type="match status" value="1"/>
</dbReference>
<dbReference type="Pfam" id="PF13456">
    <property type="entry name" value="RVT_3"/>
    <property type="match status" value="1"/>
</dbReference>
<dbReference type="Proteomes" id="UP000236291">
    <property type="component" value="Unassembled WGS sequence"/>
</dbReference>
<dbReference type="InterPro" id="IPR052929">
    <property type="entry name" value="RNase_H-like_EbsB-rel"/>
</dbReference>
<dbReference type="AlphaFoldDB" id="A0A2K3NCX4"/>
<name>A0A2K3NCX4_TRIPR</name>
<dbReference type="Gene3D" id="3.30.420.10">
    <property type="entry name" value="Ribonuclease H-like superfamily/Ribonuclease H"/>
    <property type="match status" value="1"/>
</dbReference>
<dbReference type="STRING" id="57577.A0A2K3NCX4"/>
<evidence type="ECO:0000313" key="4">
    <source>
        <dbReference type="Proteomes" id="UP000236291"/>
    </source>
</evidence>
<sequence>MQGCRWMIGDGSQIKVMNEPWLRGCENCWVSAPQNQNMYQLTVQQLMIPNTKRWDANKIHSLFSEAVAQNMLVVPLLEQIHDDKQIWKEERDGIYSVRSGYRKMMREKDLWCRTSNQMAWGLLWKIQAPPKSKHLIWRICKECLPTRTRLQSRYVSCPLECPLCSQEEEKQFVWNDNKLNARQIGSQAVQLWEEWRAVHVFRPAEQQQQQVTPGMQWQTPTQGRLKCNVDASFYDDEGVCGGGWCIRDCSNHFILAVSNFIHERINTIEGETLAIKEAMCEVIQRGFSHVTFESDSKVVVDAIHSRNLGEVCEATSK</sequence>
<organism evidence="3 4">
    <name type="scientific">Trifolium pratense</name>
    <name type="common">Red clover</name>
    <dbReference type="NCBI Taxonomy" id="57577"/>
    <lineage>
        <taxon>Eukaryota</taxon>
        <taxon>Viridiplantae</taxon>
        <taxon>Streptophyta</taxon>
        <taxon>Embryophyta</taxon>
        <taxon>Tracheophyta</taxon>
        <taxon>Spermatophyta</taxon>
        <taxon>Magnoliopsida</taxon>
        <taxon>eudicotyledons</taxon>
        <taxon>Gunneridae</taxon>
        <taxon>Pentapetalae</taxon>
        <taxon>rosids</taxon>
        <taxon>fabids</taxon>
        <taxon>Fabales</taxon>
        <taxon>Fabaceae</taxon>
        <taxon>Papilionoideae</taxon>
        <taxon>50 kb inversion clade</taxon>
        <taxon>NPAAA clade</taxon>
        <taxon>Hologalegina</taxon>
        <taxon>IRL clade</taxon>
        <taxon>Trifolieae</taxon>
        <taxon>Trifolium</taxon>
    </lineage>
</organism>
<dbReference type="InterPro" id="IPR002156">
    <property type="entry name" value="RNaseH_domain"/>
</dbReference>
<reference evidence="3 4" key="2">
    <citation type="journal article" date="2017" name="Front. Plant Sci.">
        <title>Gene Classification and Mining of Molecular Markers Useful in Red Clover (Trifolium pratense) Breeding.</title>
        <authorList>
            <person name="Istvanek J."/>
            <person name="Dluhosova J."/>
            <person name="Dluhos P."/>
            <person name="Patkova L."/>
            <person name="Nedelnik J."/>
            <person name="Repkova J."/>
        </authorList>
    </citation>
    <scope>NUCLEOTIDE SEQUENCE [LARGE SCALE GENOMIC DNA]</scope>
    <source>
        <strain evidence="4">cv. Tatra</strain>
        <tissue evidence="3">Young leaves</tissue>
    </source>
</reference>
<reference evidence="3 4" key="1">
    <citation type="journal article" date="2014" name="Am. J. Bot.">
        <title>Genome assembly and annotation for red clover (Trifolium pratense; Fabaceae).</title>
        <authorList>
            <person name="Istvanek J."/>
            <person name="Jaros M."/>
            <person name="Krenek A."/>
            <person name="Repkova J."/>
        </authorList>
    </citation>
    <scope>NUCLEOTIDE SEQUENCE [LARGE SCALE GENOMIC DNA]</scope>
    <source>
        <strain evidence="4">cv. Tatra</strain>
        <tissue evidence="3">Young leaves</tissue>
    </source>
</reference>
<feature type="domain" description="RNase H type-1" evidence="1">
    <location>
        <begin position="228"/>
        <end position="307"/>
    </location>
</feature>
<dbReference type="PANTHER" id="PTHR47074:SF48">
    <property type="entry name" value="POLYNUCLEOTIDYL TRANSFERASE, RIBONUCLEASE H-LIKE SUPERFAMILY PROTEIN"/>
    <property type="match status" value="1"/>
</dbReference>